<dbReference type="eggNOG" id="COG0204">
    <property type="taxonomic scope" value="Bacteria"/>
</dbReference>
<evidence type="ECO:0000313" key="1">
    <source>
        <dbReference type="EMBL" id="KGR89920.1"/>
    </source>
</evidence>
<dbReference type="EMBL" id="JPVQ01000030">
    <property type="protein sequence ID" value="KGR89920.1"/>
    <property type="molecule type" value="Genomic_DNA"/>
</dbReference>
<keyword evidence="2" id="KW-1185">Reference proteome</keyword>
<proteinExistence type="predicted"/>
<keyword evidence="1" id="KW-0808">Transferase</keyword>
<reference evidence="1 2" key="1">
    <citation type="submission" date="2014-02" db="EMBL/GenBank/DDBJ databases">
        <title>Draft genome sequence of Lysinibacillus massiliensis CCUG 49529.</title>
        <authorList>
            <person name="Zhang F."/>
            <person name="Wang G."/>
            <person name="Zhang L."/>
        </authorList>
    </citation>
    <scope>NUCLEOTIDE SEQUENCE [LARGE SCALE GENOMIC DNA]</scope>
    <source>
        <strain evidence="1 2">CCUG 49529</strain>
    </source>
</reference>
<comment type="caution">
    <text evidence="1">The sequence shown here is derived from an EMBL/GenBank/DDBJ whole genome shotgun (WGS) entry which is preliminary data.</text>
</comment>
<evidence type="ECO:0000313" key="2">
    <source>
        <dbReference type="Proteomes" id="UP000030595"/>
    </source>
</evidence>
<keyword evidence="1" id="KW-0012">Acyltransferase</keyword>
<dbReference type="AlphaFoldDB" id="A0A0A3J2I5"/>
<protein>
    <submittedName>
        <fullName evidence="1">Glycerol acyltransferase</fullName>
    </submittedName>
</protein>
<accession>A0A0A3J2I5</accession>
<dbReference type="RefSeq" id="WP_036178050.1">
    <property type="nucleotide sequence ID" value="NZ_AVCZ01000030.1"/>
</dbReference>
<gene>
    <name evidence="1" type="ORF">CD30_14390</name>
</gene>
<dbReference type="OrthoDB" id="2165242at2"/>
<organism evidence="1 2">
    <name type="scientific">Ureibacillus massiliensis 4400831 = CIP 108448 = CCUG 49529</name>
    <dbReference type="NCBI Taxonomy" id="1211035"/>
    <lineage>
        <taxon>Bacteria</taxon>
        <taxon>Bacillati</taxon>
        <taxon>Bacillota</taxon>
        <taxon>Bacilli</taxon>
        <taxon>Bacillales</taxon>
        <taxon>Caryophanaceae</taxon>
        <taxon>Ureibacillus</taxon>
    </lineage>
</organism>
<dbReference type="Proteomes" id="UP000030595">
    <property type="component" value="Unassembled WGS sequence"/>
</dbReference>
<dbReference type="GO" id="GO:0016746">
    <property type="term" value="F:acyltransferase activity"/>
    <property type="evidence" value="ECO:0007669"/>
    <property type="project" value="UniProtKB-KW"/>
</dbReference>
<name>A0A0A3J2I5_9BACL</name>
<sequence>MKSKFYGPFVRMIKKTVRMVTPTYSIIDFKVFDDPVVYISHHQNMFGPFHALLWSPIHIHPWVLHVFSDRKECYKQYSEYTFSERAGMNKTIAKLIAYPLSFFITNLINSLRSISVNRGSRKIIQTFKESVTVLQKGEDIIIFPDIDYADASSKTKALYEGFLLIDKFYFKSTGKHIAFVPLYVSKNKKTLITSEPIYFQDGQDFDQQKSKVLEKIQASLNQMAKDCED</sequence>